<evidence type="ECO:0000256" key="4">
    <source>
        <dbReference type="ARBA" id="ARBA00004726"/>
    </source>
</evidence>
<dbReference type="EMBL" id="VYZU01000256">
    <property type="protein sequence ID" value="NXY80881.1"/>
    <property type="molecule type" value="Genomic_DNA"/>
</dbReference>
<keyword evidence="9" id="KW-0963">Cytoplasm</keyword>
<dbReference type="InterPro" id="IPR014729">
    <property type="entry name" value="Rossmann-like_a/b/a_fold"/>
</dbReference>
<feature type="non-terminal residue" evidence="22">
    <location>
        <position position="508"/>
    </location>
</feature>
<dbReference type="GO" id="GO:0003919">
    <property type="term" value="F:FMN adenylyltransferase activity"/>
    <property type="evidence" value="ECO:0007669"/>
    <property type="project" value="UniProtKB-EC"/>
</dbReference>
<comment type="subcellular location">
    <subcellularLocation>
        <location evidence="3">Cytoplasm</location>
    </subcellularLocation>
</comment>
<dbReference type="Gene3D" id="3.40.980.10">
    <property type="entry name" value="MoaB/Mog-like domain"/>
    <property type="match status" value="1"/>
</dbReference>
<feature type="non-terminal residue" evidence="22">
    <location>
        <position position="1"/>
    </location>
</feature>
<dbReference type="Gene3D" id="3.40.50.620">
    <property type="entry name" value="HUPs"/>
    <property type="match status" value="1"/>
</dbReference>
<dbReference type="GO" id="GO:0006747">
    <property type="term" value="P:FAD biosynthetic process"/>
    <property type="evidence" value="ECO:0007669"/>
    <property type="project" value="UniProtKB-UniPathway"/>
</dbReference>
<evidence type="ECO:0000256" key="12">
    <source>
        <dbReference type="ARBA" id="ARBA00022679"/>
    </source>
</evidence>
<evidence type="ECO:0000256" key="1">
    <source>
        <dbReference type="ARBA" id="ARBA00001946"/>
    </source>
</evidence>
<accession>A0A7L4MUH4</accession>
<evidence type="ECO:0000256" key="14">
    <source>
        <dbReference type="ARBA" id="ARBA00022741"/>
    </source>
</evidence>
<evidence type="ECO:0000256" key="3">
    <source>
        <dbReference type="ARBA" id="ARBA00004496"/>
    </source>
</evidence>
<dbReference type="Proteomes" id="UP000586704">
    <property type="component" value="Unassembled WGS sequence"/>
</dbReference>
<dbReference type="CDD" id="cd00885">
    <property type="entry name" value="cinA"/>
    <property type="match status" value="1"/>
</dbReference>
<evidence type="ECO:0000259" key="21">
    <source>
        <dbReference type="SMART" id="SM00852"/>
    </source>
</evidence>
<dbReference type="InterPro" id="IPR056596">
    <property type="entry name" value="FLAD1_M"/>
</dbReference>
<evidence type="ECO:0000256" key="18">
    <source>
        <dbReference type="ARBA" id="ARBA00031676"/>
    </source>
</evidence>
<evidence type="ECO:0000256" key="19">
    <source>
        <dbReference type="ARBA" id="ARBA00031871"/>
    </source>
</evidence>
<dbReference type="GO" id="GO:0005524">
    <property type="term" value="F:ATP binding"/>
    <property type="evidence" value="ECO:0007669"/>
    <property type="project" value="UniProtKB-KW"/>
</dbReference>
<dbReference type="EC" id="2.7.7.2" evidence="7"/>
<keyword evidence="15" id="KW-0274">FAD</keyword>
<dbReference type="CDD" id="cd23948">
    <property type="entry name" value="FAD_synthase"/>
    <property type="match status" value="1"/>
</dbReference>
<proteinExistence type="inferred from homology"/>
<dbReference type="PANTHER" id="PTHR23293">
    <property type="entry name" value="FAD SYNTHETASE-RELATED FMN ADENYLYLTRANSFERASE"/>
    <property type="match status" value="1"/>
</dbReference>
<evidence type="ECO:0000313" key="23">
    <source>
        <dbReference type="Proteomes" id="UP000586704"/>
    </source>
</evidence>
<evidence type="ECO:0000256" key="20">
    <source>
        <dbReference type="ARBA" id="ARBA00049494"/>
    </source>
</evidence>
<dbReference type="PIRSF" id="PIRSF036620">
    <property type="entry name" value="MPTbdFAD"/>
    <property type="match status" value="1"/>
</dbReference>
<keyword evidence="23" id="KW-1185">Reference proteome</keyword>
<dbReference type="FunFam" id="3.40.50.620:FF:000113">
    <property type="entry name" value="FAD synthase"/>
    <property type="match status" value="1"/>
</dbReference>
<evidence type="ECO:0000256" key="10">
    <source>
        <dbReference type="ARBA" id="ARBA00022630"/>
    </source>
</evidence>
<keyword evidence="13" id="KW-0548">Nucleotidyltransferase</keyword>
<dbReference type="Pfam" id="PF24102">
    <property type="entry name" value="FLAD1_M"/>
    <property type="match status" value="1"/>
</dbReference>
<evidence type="ECO:0000256" key="6">
    <source>
        <dbReference type="ARBA" id="ARBA00007589"/>
    </source>
</evidence>
<evidence type="ECO:0000256" key="16">
    <source>
        <dbReference type="ARBA" id="ARBA00022840"/>
    </source>
</evidence>
<dbReference type="PANTHER" id="PTHR23293:SF9">
    <property type="entry name" value="FAD SYNTHASE"/>
    <property type="match status" value="1"/>
</dbReference>
<comment type="catalytic activity">
    <reaction evidence="20">
        <text>FMN + ATP + H(+) = FAD + diphosphate</text>
        <dbReference type="Rhea" id="RHEA:17237"/>
        <dbReference type="ChEBI" id="CHEBI:15378"/>
        <dbReference type="ChEBI" id="CHEBI:30616"/>
        <dbReference type="ChEBI" id="CHEBI:33019"/>
        <dbReference type="ChEBI" id="CHEBI:57692"/>
        <dbReference type="ChEBI" id="CHEBI:58210"/>
        <dbReference type="EC" id="2.7.7.2"/>
    </reaction>
</comment>
<dbReference type="AlphaFoldDB" id="A0A7L4MUH4"/>
<evidence type="ECO:0000256" key="7">
    <source>
        <dbReference type="ARBA" id="ARBA00012393"/>
    </source>
</evidence>
<sequence length="508" mass="56502">VRAALGAAASTLMSASEPAASRGSAATAGIIVIGDEILKGHTQDTNSFFMCRRLRAMGVRVARISVVPDEVDAIADEVATFASRFTYVLTSGGIGPTHDDVTFEAVARAFGERVTPHPELVALVHKFFGKTDARCPEMKLARVPESSRLNYGTDGHTGGPFKYPLVSVRNVYIFPGIPALMERALDGLAHLFRSERTRFHSRAIYVASDEIRIAPTLDQADAAFQGRVSLGSYPDWANNYYRVKLTLDSESERDLEEAHRFLMEKLPPDIVVPMVTDCVSTATTEVYGLAQSAGSALGQKVAAALGTIEETLDRYSLAQLCVGFNGGKDCTALLHLVHAALERRFPERREKLQVLYIRIPSPFPEMETFIQATVQRYGIQLCTVEGSIREALARLKEQQPQLEAVLMGTRRTDPYSRTLTPVCATDPGWPPYVRVNPLLDWTYRDIWEFLRKLFVPYCVLYDKGYTSLGSMANTLKNPALRYTDARGRESYRPAYQLENEDEERTSRQ</sequence>
<dbReference type="InterPro" id="IPR012183">
    <property type="entry name" value="FAD_synth_MoaB/Mog-bd"/>
</dbReference>
<keyword evidence="10" id="KW-0285">Flavoprotein</keyword>
<evidence type="ECO:0000256" key="2">
    <source>
        <dbReference type="ARBA" id="ARBA00003316"/>
    </source>
</evidence>
<feature type="domain" description="MoaB/Mog" evidence="21">
    <location>
        <begin position="29"/>
        <end position="196"/>
    </location>
</feature>
<dbReference type="SUPFAM" id="SSF53218">
    <property type="entry name" value="Molybdenum cofactor biosynthesis proteins"/>
    <property type="match status" value="1"/>
</dbReference>
<dbReference type="Pfam" id="PF01507">
    <property type="entry name" value="PAPS_reduct"/>
    <property type="match status" value="2"/>
</dbReference>
<comment type="pathway">
    <text evidence="4">Cofactor biosynthesis; FAD biosynthesis; FAD from FMN: step 1/1.</text>
</comment>
<evidence type="ECO:0000256" key="8">
    <source>
        <dbReference type="ARBA" id="ARBA00015431"/>
    </source>
</evidence>
<dbReference type="SMART" id="SM00852">
    <property type="entry name" value="MoCF_biosynth"/>
    <property type="match status" value="1"/>
</dbReference>
<dbReference type="FunFam" id="3.40.980.10:FF:000007">
    <property type="entry name" value="FAD synthase"/>
    <property type="match status" value="1"/>
</dbReference>
<evidence type="ECO:0000256" key="5">
    <source>
        <dbReference type="ARBA" id="ARBA00006749"/>
    </source>
</evidence>
<name>A0A7L4MUH4_9AVES</name>
<evidence type="ECO:0000256" key="17">
    <source>
        <dbReference type="ARBA" id="ARBA00031145"/>
    </source>
</evidence>
<dbReference type="InterPro" id="IPR036425">
    <property type="entry name" value="MoaB/Mog-like_dom_sf"/>
</dbReference>
<comment type="similarity">
    <text evidence="5">In the C-terminal section; belongs to the PAPS reductase family. FAD1 subfamily.</text>
</comment>
<keyword evidence="16" id="KW-0067">ATP-binding</keyword>
<protein>
    <recommendedName>
        <fullName evidence="8">FAD synthase</fullName>
        <ecNumber evidence="7">2.7.7.2</ecNumber>
    </recommendedName>
    <alternativeName>
        <fullName evidence="17">FAD pyrophosphorylase</fullName>
    </alternativeName>
    <alternativeName>
        <fullName evidence="19">FMN adenylyltransferase</fullName>
    </alternativeName>
    <alternativeName>
        <fullName evidence="18">Flavin adenine dinucleotide synthase</fullName>
    </alternativeName>
</protein>
<reference evidence="22 23" key="1">
    <citation type="submission" date="2020-02" db="EMBL/GenBank/DDBJ databases">
        <title>Bird 10,000 Genomes (B10K) Project - Family phase.</title>
        <authorList>
            <person name="Zhang G."/>
        </authorList>
    </citation>
    <scope>NUCLEOTIDE SEQUENCE [LARGE SCALE GENOMIC DNA]</scope>
    <source>
        <strain evidence="22">B10K-DU-013-51</strain>
        <tissue evidence="22">Mixed tissue sample</tissue>
    </source>
</reference>
<organism evidence="22 23">
    <name type="scientific">Ceyx cyanopectus</name>
    <name type="common">Indigo-banded kingfisher</name>
    <dbReference type="NCBI Taxonomy" id="390723"/>
    <lineage>
        <taxon>Eukaryota</taxon>
        <taxon>Metazoa</taxon>
        <taxon>Chordata</taxon>
        <taxon>Craniata</taxon>
        <taxon>Vertebrata</taxon>
        <taxon>Euteleostomi</taxon>
        <taxon>Archelosauria</taxon>
        <taxon>Archosauria</taxon>
        <taxon>Dinosauria</taxon>
        <taxon>Saurischia</taxon>
        <taxon>Theropoda</taxon>
        <taxon>Coelurosauria</taxon>
        <taxon>Aves</taxon>
        <taxon>Neognathae</taxon>
        <taxon>Neoaves</taxon>
        <taxon>Telluraves</taxon>
        <taxon>Coraciimorphae</taxon>
        <taxon>Coraciiformes</taxon>
        <taxon>Alcedinidae</taxon>
        <taxon>Ceyx</taxon>
    </lineage>
</organism>
<dbReference type="GO" id="GO:0005829">
    <property type="term" value="C:cytosol"/>
    <property type="evidence" value="ECO:0007669"/>
    <property type="project" value="UniProtKB-ARBA"/>
</dbReference>
<gene>
    <name evidence="22" type="primary">Flad1_0</name>
    <name evidence="22" type="ORF">CEYCYA_R03691</name>
</gene>
<comment type="similarity">
    <text evidence="6">In the N-terminal section; belongs to the MoaB/Mog family.</text>
</comment>
<evidence type="ECO:0000256" key="15">
    <source>
        <dbReference type="ARBA" id="ARBA00022827"/>
    </source>
</evidence>
<evidence type="ECO:0000256" key="11">
    <source>
        <dbReference type="ARBA" id="ARBA00022643"/>
    </source>
</evidence>
<dbReference type="SUPFAM" id="SSF52402">
    <property type="entry name" value="Adenine nucleotide alpha hydrolases-like"/>
    <property type="match status" value="1"/>
</dbReference>
<evidence type="ECO:0000256" key="13">
    <source>
        <dbReference type="ARBA" id="ARBA00022695"/>
    </source>
</evidence>
<keyword evidence="11" id="KW-0288">FMN</keyword>
<keyword evidence="12" id="KW-0808">Transferase</keyword>
<keyword evidence="14" id="KW-0547">Nucleotide-binding</keyword>
<evidence type="ECO:0000313" key="22">
    <source>
        <dbReference type="EMBL" id="NXY80881.1"/>
    </source>
</evidence>
<dbReference type="GO" id="GO:0006771">
    <property type="term" value="P:riboflavin metabolic process"/>
    <property type="evidence" value="ECO:0007669"/>
    <property type="project" value="UniProtKB-ARBA"/>
</dbReference>
<dbReference type="InterPro" id="IPR001453">
    <property type="entry name" value="MoaB/Mog_dom"/>
</dbReference>
<comment type="cofactor">
    <cofactor evidence="1">
        <name>Mg(2+)</name>
        <dbReference type="ChEBI" id="CHEBI:18420"/>
    </cofactor>
</comment>
<dbReference type="UniPathway" id="UPA00277">
    <property type="reaction ID" value="UER00407"/>
</dbReference>
<dbReference type="Pfam" id="PF00994">
    <property type="entry name" value="MoCF_biosynth"/>
    <property type="match status" value="1"/>
</dbReference>
<comment type="function">
    <text evidence="2">Catalyzes the adenylation of flavin mononucleotide (FMN) to form flavin adenine dinucleotide (FAD) coenzyme.</text>
</comment>
<comment type="caution">
    <text evidence="22">The sequence shown here is derived from an EMBL/GenBank/DDBJ whole genome shotgun (WGS) entry which is preliminary data.</text>
</comment>
<dbReference type="InterPro" id="IPR002500">
    <property type="entry name" value="PAPS_reduct_dom"/>
</dbReference>
<evidence type="ECO:0000256" key="9">
    <source>
        <dbReference type="ARBA" id="ARBA00022490"/>
    </source>
</evidence>
<dbReference type="OrthoDB" id="270728at2759"/>